<dbReference type="PANTHER" id="PTHR36448">
    <property type="entry name" value="BLR7373 PROTEIN"/>
    <property type="match status" value="1"/>
</dbReference>
<proteinExistence type="predicted"/>
<evidence type="ECO:0000259" key="2">
    <source>
        <dbReference type="Pfam" id="PF07883"/>
    </source>
</evidence>
<organism evidence="3 4">
    <name type="scientific">Cereibacter azotoformans</name>
    <dbReference type="NCBI Taxonomy" id="43057"/>
    <lineage>
        <taxon>Bacteria</taxon>
        <taxon>Pseudomonadati</taxon>
        <taxon>Pseudomonadota</taxon>
        <taxon>Alphaproteobacteria</taxon>
        <taxon>Rhodobacterales</taxon>
        <taxon>Paracoccaceae</taxon>
        <taxon>Cereibacter</taxon>
    </lineage>
</organism>
<dbReference type="AlphaFoldDB" id="A0A2T5JJX5"/>
<accession>A0A2T5JJX5</accession>
<dbReference type="InterPro" id="IPR011051">
    <property type="entry name" value="RmlC_Cupin_sf"/>
</dbReference>
<evidence type="ECO:0000313" key="3">
    <source>
        <dbReference type="EMBL" id="PTR06714.1"/>
    </source>
</evidence>
<dbReference type="SUPFAM" id="SSF51182">
    <property type="entry name" value="RmlC-like cupins"/>
    <property type="match status" value="1"/>
</dbReference>
<dbReference type="Proteomes" id="UP000244060">
    <property type="component" value="Unassembled WGS sequence"/>
</dbReference>
<feature type="region of interest" description="Disordered" evidence="1">
    <location>
        <begin position="139"/>
        <end position="164"/>
    </location>
</feature>
<evidence type="ECO:0000256" key="1">
    <source>
        <dbReference type="SAM" id="MobiDB-lite"/>
    </source>
</evidence>
<dbReference type="InterPro" id="IPR014710">
    <property type="entry name" value="RmlC-like_jellyroll"/>
</dbReference>
<dbReference type="InterPro" id="IPR013096">
    <property type="entry name" value="Cupin_2"/>
</dbReference>
<evidence type="ECO:0000313" key="4">
    <source>
        <dbReference type="Proteomes" id="UP000244060"/>
    </source>
</evidence>
<reference evidence="3 4" key="1">
    <citation type="submission" date="2018-04" db="EMBL/GenBank/DDBJ databases">
        <title>Genomic Encyclopedia of Type Strains, Phase III (KMG-III): the genomes of soil and plant-associated and newly described type strains.</title>
        <authorList>
            <person name="Whitman W."/>
        </authorList>
    </citation>
    <scope>NUCLEOTIDE SEQUENCE [LARGE SCALE GENOMIC DNA]</scope>
    <source>
        <strain evidence="3 4">KA25</strain>
    </source>
</reference>
<sequence length="164" mass="18053">MTASPELLRPATTGWSHPRLPVLLYRAALPDDAAAAEDLFRRHGWWPAWRNGIFRYDHHHSTAHEALGVLQGSAVVRIGGPEGEPVCLSRGDAVVLPAGTGHCLIEASDAFQVFGAYPPGQDWDICRDPADAETRRRIERVTVPDRDPFGGPLADGTWRLEERS</sequence>
<dbReference type="InterPro" id="IPR047121">
    <property type="entry name" value="YjiB-like"/>
</dbReference>
<feature type="domain" description="Cupin type-2" evidence="2">
    <location>
        <begin position="57"/>
        <end position="109"/>
    </location>
</feature>
<dbReference type="EMBL" id="QAOT01000048">
    <property type="protein sequence ID" value="PTR06714.1"/>
    <property type="molecule type" value="Genomic_DNA"/>
</dbReference>
<dbReference type="PIRSF" id="PIRSF019307">
    <property type="entry name" value="UCP019307"/>
    <property type="match status" value="1"/>
</dbReference>
<feature type="compositionally biased region" description="Basic and acidic residues" evidence="1">
    <location>
        <begin position="139"/>
        <end position="148"/>
    </location>
</feature>
<gene>
    <name evidence="3" type="ORF">C8J28_1488</name>
</gene>
<protein>
    <submittedName>
        <fullName evidence="3">Uncharacterized protein YjlB</fullName>
    </submittedName>
</protein>
<keyword evidence="4" id="KW-1185">Reference proteome</keyword>
<dbReference type="Pfam" id="PF07883">
    <property type="entry name" value="Cupin_2"/>
    <property type="match status" value="1"/>
</dbReference>
<dbReference type="RefSeq" id="WP_108222765.1">
    <property type="nucleotide sequence ID" value="NZ_CP090022.1"/>
</dbReference>
<name>A0A2T5JJX5_9RHOB</name>
<dbReference type="Gene3D" id="2.60.120.10">
    <property type="entry name" value="Jelly Rolls"/>
    <property type="match status" value="1"/>
</dbReference>
<dbReference type="InterPro" id="IPR014500">
    <property type="entry name" value="UCP019307_cupin"/>
</dbReference>
<dbReference type="PANTHER" id="PTHR36448:SF2">
    <property type="entry name" value="CUPIN TYPE-1 DOMAIN-CONTAINING PROTEIN"/>
    <property type="match status" value="1"/>
</dbReference>
<dbReference type="OrthoDB" id="9791759at2"/>
<comment type="caution">
    <text evidence="3">The sequence shown here is derived from an EMBL/GenBank/DDBJ whole genome shotgun (WGS) entry which is preliminary data.</text>
</comment>
<dbReference type="CDD" id="cd02219">
    <property type="entry name" value="cupin_YjlB-like"/>
    <property type="match status" value="1"/>
</dbReference>